<accession>A0A286TV04</accession>
<gene>
    <name evidence="1" type="ORF">SCALIN_C04_0215</name>
</gene>
<dbReference type="AlphaFoldDB" id="A0A286TV04"/>
<protein>
    <submittedName>
        <fullName evidence="1">Beta-galactosidase</fullName>
    </submittedName>
</protein>
<evidence type="ECO:0000313" key="2">
    <source>
        <dbReference type="Proteomes" id="UP000218542"/>
    </source>
</evidence>
<comment type="caution">
    <text evidence="1">The sequence shown here is derived from an EMBL/GenBank/DDBJ whole genome shotgun (WGS) entry which is preliminary data.</text>
</comment>
<evidence type="ECO:0000313" key="1">
    <source>
        <dbReference type="EMBL" id="GAX59727.1"/>
    </source>
</evidence>
<proteinExistence type="predicted"/>
<reference evidence="1 2" key="1">
    <citation type="journal article" date="2017" name="Environ. Microbiol. Rep.">
        <title>Genetic diversity of marine anaerobic ammonium-oxidizing bacteria as revealed by genomic and proteomic analyses of 'Candidatus Scalindua japonica'.</title>
        <authorList>
            <person name="Oshiki M."/>
            <person name="Mizuto K."/>
            <person name="Kimura Z."/>
            <person name="Kindaichi T."/>
            <person name="Satoh H."/>
            <person name="Okabe S."/>
        </authorList>
    </citation>
    <scope>NUCLEOTIDE SEQUENCE [LARGE SCALE GENOMIC DNA]</scope>
    <source>
        <strain evidence="2">husup-a2</strain>
    </source>
</reference>
<dbReference type="Proteomes" id="UP000218542">
    <property type="component" value="Unassembled WGS sequence"/>
</dbReference>
<name>A0A286TV04_9BACT</name>
<dbReference type="EMBL" id="BAOS01000004">
    <property type="protein sequence ID" value="GAX59727.1"/>
    <property type="molecule type" value="Genomic_DNA"/>
</dbReference>
<organism evidence="1 2">
    <name type="scientific">Candidatus Scalindua japonica</name>
    <dbReference type="NCBI Taxonomy" id="1284222"/>
    <lineage>
        <taxon>Bacteria</taxon>
        <taxon>Pseudomonadati</taxon>
        <taxon>Planctomycetota</taxon>
        <taxon>Candidatus Brocadiia</taxon>
        <taxon>Candidatus Brocadiales</taxon>
        <taxon>Candidatus Scalinduaceae</taxon>
        <taxon>Candidatus Scalindua</taxon>
    </lineage>
</organism>
<keyword evidence="2" id="KW-1185">Reference proteome</keyword>
<sequence>MLKKSQKNLKEINLLYLSLLICSVSRVKITDHVLRDSYRLMRFFVESSDGDQGVTGSVQTLKAYIDSITGGDGDTIMLVPGTYIRFCNQ</sequence>